<evidence type="ECO:0000256" key="1">
    <source>
        <dbReference type="SAM" id="Phobius"/>
    </source>
</evidence>
<reference evidence="2" key="1">
    <citation type="submission" date="2021-06" db="EMBL/GenBank/DDBJ databases">
        <authorList>
            <person name="Hodson N. C."/>
            <person name="Mongue J. A."/>
            <person name="Jaron S. K."/>
        </authorList>
    </citation>
    <scope>NUCLEOTIDE SEQUENCE</scope>
</reference>
<keyword evidence="1" id="KW-0472">Membrane</keyword>
<evidence type="ECO:0000313" key="2">
    <source>
        <dbReference type="EMBL" id="CAG7733418.1"/>
    </source>
</evidence>
<proteinExistence type="predicted"/>
<protein>
    <submittedName>
        <fullName evidence="2">Uncharacterized protein</fullName>
    </submittedName>
</protein>
<evidence type="ECO:0000313" key="3">
    <source>
        <dbReference type="Proteomes" id="UP000708208"/>
    </source>
</evidence>
<comment type="caution">
    <text evidence="2">The sequence shown here is derived from an EMBL/GenBank/DDBJ whole genome shotgun (WGS) entry which is preliminary data.</text>
</comment>
<dbReference type="EMBL" id="CAJVCH010248752">
    <property type="protein sequence ID" value="CAG7733418.1"/>
    <property type="molecule type" value="Genomic_DNA"/>
</dbReference>
<dbReference type="Proteomes" id="UP000708208">
    <property type="component" value="Unassembled WGS sequence"/>
</dbReference>
<keyword evidence="1" id="KW-1133">Transmembrane helix</keyword>
<accession>A0A8J2K511</accession>
<dbReference type="AlphaFoldDB" id="A0A8J2K511"/>
<feature type="transmembrane region" description="Helical" evidence="1">
    <location>
        <begin position="60"/>
        <end position="77"/>
    </location>
</feature>
<gene>
    <name evidence="2" type="ORF">AFUS01_LOCUS21862</name>
</gene>
<keyword evidence="1" id="KW-0812">Transmembrane</keyword>
<feature type="non-terminal residue" evidence="2">
    <location>
        <position position="1"/>
    </location>
</feature>
<feature type="transmembrane region" description="Helical" evidence="1">
    <location>
        <begin position="21"/>
        <end position="40"/>
    </location>
</feature>
<organism evidence="2 3">
    <name type="scientific">Allacma fusca</name>
    <dbReference type="NCBI Taxonomy" id="39272"/>
    <lineage>
        <taxon>Eukaryota</taxon>
        <taxon>Metazoa</taxon>
        <taxon>Ecdysozoa</taxon>
        <taxon>Arthropoda</taxon>
        <taxon>Hexapoda</taxon>
        <taxon>Collembola</taxon>
        <taxon>Symphypleona</taxon>
        <taxon>Sminthuridae</taxon>
        <taxon>Allacma</taxon>
    </lineage>
</organism>
<name>A0A8J2K511_9HEXA</name>
<sequence length="78" mass="8788">LLLYSRWVYWKSVITGWASKVIRCSCVVPTLFQICVRVYWSIRNDSVVVSTRLVGISGKLLLLSIVLVVPVGCRLFSA</sequence>
<keyword evidence="3" id="KW-1185">Reference proteome</keyword>